<evidence type="ECO:0000313" key="2">
    <source>
        <dbReference type="EMBL" id="GAA2082931.1"/>
    </source>
</evidence>
<feature type="compositionally biased region" description="Polar residues" evidence="1">
    <location>
        <begin position="142"/>
        <end position="158"/>
    </location>
</feature>
<reference evidence="2 3" key="1">
    <citation type="journal article" date="2019" name="Int. J. Syst. Evol. Microbiol.">
        <title>The Global Catalogue of Microorganisms (GCM) 10K type strain sequencing project: providing services to taxonomists for standard genome sequencing and annotation.</title>
        <authorList>
            <consortium name="The Broad Institute Genomics Platform"/>
            <consortium name="The Broad Institute Genome Sequencing Center for Infectious Disease"/>
            <person name="Wu L."/>
            <person name="Ma J."/>
        </authorList>
    </citation>
    <scope>NUCLEOTIDE SEQUENCE [LARGE SCALE GENOMIC DNA]</scope>
    <source>
        <strain evidence="2 3">JCM 14559</strain>
    </source>
</reference>
<protein>
    <submittedName>
        <fullName evidence="2">Uncharacterized protein</fullName>
    </submittedName>
</protein>
<gene>
    <name evidence="2" type="ORF">GCM10009759_00600</name>
</gene>
<evidence type="ECO:0000256" key="1">
    <source>
        <dbReference type="SAM" id="MobiDB-lite"/>
    </source>
</evidence>
<accession>A0ABN2W748</accession>
<comment type="caution">
    <text evidence="2">The sequence shown here is derived from an EMBL/GenBank/DDBJ whole genome shotgun (WGS) entry which is preliminary data.</text>
</comment>
<dbReference type="Proteomes" id="UP001500897">
    <property type="component" value="Unassembled WGS sequence"/>
</dbReference>
<evidence type="ECO:0000313" key="3">
    <source>
        <dbReference type="Proteomes" id="UP001500897"/>
    </source>
</evidence>
<dbReference type="EMBL" id="BAAANS010000001">
    <property type="protein sequence ID" value="GAA2082931.1"/>
    <property type="molecule type" value="Genomic_DNA"/>
</dbReference>
<feature type="region of interest" description="Disordered" evidence="1">
    <location>
        <begin position="142"/>
        <end position="167"/>
    </location>
</feature>
<proteinExistence type="predicted"/>
<sequence length="167" mass="18712">MQPRSAAAAGRDFPYTSRTTCYIEISEDGTVSHGIDSGTYERARSGKSSLYAVWPGEWSSHLFVIDDLDEYARAHGIIHDQGRTGLAEHEHLVRWKLSPDETKPNASYVDIELELDCGCAIEDLRAFANQMRTQRGWDIATSGSWSSSTRQGHNTTYSLRARRKSLS</sequence>
<keyword evidence="3" id="KW-1185">Reference proteome</keyword>
<organism evidence="2 3">
    <name type="scientific">Kitasatospora saccharophila</name>
    <dbReference type="NCBI Taxonomy" id="407973"/>
    <lineage>
        <taxon>Bacteria</taxon>
        <taxon>Bacillati</taxon>
        <taxon>Actinomycetota</taxon>
        <taxon>Actinomycetes</taxon>
        <taxon>Kitasatosporales</taxon>
        <taxon>Streptomycetaceae</taxon>
        <taxon>Kitasatospora</taxon>
    </lineage>
</organism>
<name>A0ABN2W748_9ACTN</name>
<dbReference type="RefSeq" id="WP_344549584.1">
    <property type="nucleotide sequence ID" value="NZ_BAAANS010000001.1"/>
</dbReference>